<accession>A0A164CVG4</accession>
<dbReference type="Pfam" id="PF01610">
    <property type="entry name" value="DDE_Tnp_ISL3"/>
    <property type="match status" value="1"/>
</dbReference>
<reference evidence="3" key="1">
    <citation type="submission" date="2016-04" db="EMBL/GenBank/DDBJ databases">
        <authorList>
            <person name="Strapagiel D."/>
            <person name="Borowka P."/>
            <person name="Marciniak B."/>
            <person name="Bakula Z."/>
            <person name="Van Ingen J."/>
            <person name="Safianowska A."/>
            <person name="Dziadek J."/>
            <person name="Jagielski T."/>
        </authorList>
    </citation>
    <scope>NUCLEOTIDE SEQUENCE [LARGE SCALE GENOMIC DNA]</scope>
    <source>
        <strain evidence="3">1010001458</strain>
    </source>
</reference>
<dbReference type="Proteomes" id="UP000077342">
    <property type="component" value="Unassembled WGS sequence"/>
</dbReference>
<evidence type="ECO:0000313" key="3">
    <source>
        <dbReference type="Proteomes" id="UP000077342"/>
    </source>
</evidence>
<evidence type="ECO:0000313" key="2">
    <source>
        <dbReference type="EMBL" id="KZS65229.1"/>
    </source>
</evidence>
<dbReference type="RefSeq" id="WP_075509739.1">
    <property type="nucleotide sequence ID" value="NZ_LWCI01000069.1"/>
</dbReference>
<protein>
    <recommendedName>
        <fullName evidence="1">Transposase IS204/IS1001/IS1096/IS1165 DDE domain-containing protein</fullName>
    </recommendedName>
</protein>
<sequence length="166" mass="18945">MVAWALRALDKVRVRTMTKAGVRDRHAMWATRKNPPELTCEQRTSLSEIADTNRTLYRAYLLKEQLREVFRVKGNYGRQLLAGWLSWASHSRIPEFVTLARSIRRHRDLICNTLDHGLSNARSEATNTHLRALTKRAYVFHSPDALIAMALLTRGDLCPPLPGRAA</sequence>
<organism evidence="2 3">
    <name type="scientific">Mycobacterium ostraviense</name>
    <dbReference type="NCBI Taxonomy" id="2738409"/>
    <lineage>
        <taxon>Bacteria</taxon>
        <taxon>Bacillati</taxon>
        <taxon>Actinomycetota</taxon>
        <taxon>Actinomycetes</taxon>
        <taxon>Mycobacteriales</taxon>
        <taxon>Mycobacteriaceae</taxon>
        <taxon>Mycobacterium</taxon>
    </lineage>
</organism>
<dbReference type="AlphaFoldDB" id="A0A164CVG4"/>
<dbReference type="PANTHER" id="PTHR33498">
    <property type="entry name" value="TRANSPOSASE FOR INSERTION SEQUENCE ELEMENT IS1557"/>
    <property type="match status" value="1"/>
</dbReference>
<dbReference type="PANTHER" id="PTHR33498:SF1">
    <property type="entry name" value="TRANSPOSASE FOR INSERTION SEQUENCE ELEMENT IS1557"/>
    <property type="match status" value="1"/>
</dbReference>
<feature type="domain" description="Transposase IS204/IS1001/IS1096/IS1165 DDE" evidence="1">
    <location>
        <begin position="2"/>
        <end position="149"/>
    </location>
</feature>
<dbReference type="InterPro" id="IPR002560">
    <property type="entry name" value="Transposase_DDE"/>
</dbReference>
<gene>
    <name evidence="2" type="ORF">A4G28_27305</name>
</gene>
<dbReference type="EMBL" id="LWCI01000069">
    <property type="protein sequence ID" value="KZS65229.1"/>
    <property type="molecule type" value="Genomic_DNA"/>
</dbReference>
<proteinExistence type="predicted"/>
<keyword evidence="3" id="KW-1185">Reference proteome</keyword>
<dbReference type="InterPro" id="IPR047951">
    <property type="entry name" value="Transpos_ISL3"/>
</dbReference>
<evidence type="ECO:0000259" key="1">
    <source>
        <dbReference type="Pfam" id="PF01610"/>
    </source>
</evidence>
<name>A0A164CVG4_9MYCO</name>
<comment type="caution">
    <text evidence="2">The sequence shown here is derived from an EMBL/GenBank/DDBJ whole genome shotgun (WGS) entry which is preliminary data.</text>
</comment>